<gene>
    <name evidence="2" type="ORF">HW115_15820</name>
</gene>
<dbReference type="RefSeq" id="WP_178933926.1">
    <property type="nucleotide sequence ID" value="NZ_JACBAZ010000008.1"/>
</dbReference>
<accession>A0A851GQJ1</accession>
<comment type="caution">
    <text evidence="2">The sequence shown here is derived from an EMBL/GenBank/DDBJ whole genome shotgun (WGS) entry which is preliminary data.</text>
</comment>
<reference evidence="2 3" key="1">
    <citation type="submission" date="2020-07" db="EMBL/GenBank/DDBJ databases">
        <title>Roseicoccus Jingziensis gen. nov., sp. nov., isolated from coastal seawater.</title>
        <authorList>
            <person name="Feng X."/>
        </authorList>
    </citation>
    <scope>NUCLEOTIDE SEQUENCE [LARGE SCALE GENOMIC DNA]</scope>
    <source>
        <strain evidence="2 3">N1E253</strain>
    </source>
</reference>
<evidence type="ECO:0000313" key="2">
    <source>
        <dbReference type="EMBL" id="NWK57090.1"/>
    </source>
</evidence>
<evidence type="ECO:0000313" key="3">
    <source>
        <dbReference type="Proteomes" id="UP000557872"/>
    </source>
</evidence>
<name>A0A851GQJ1_9BACT</name>
<sequence length="108" mass="11900">MNTTVAVVDFDHSISVEELKVTAPGASNSRGVFFVCARQGAPTWRGKSPAGSAERSASGRQAVRKAQSCQHEGKRRVLDLDLEKFFDVVNHDILMQSSASESKRYRFV</sequence>
<dbReference type="AlphaFoldDB" id="A0A851GQJ1"/>
<protein>
    <submittedName>
        <fullName evidence="2">Uncharacterized protein</fullName>
    </submittedName>
</protein>
<feature type="region of interest" description="Disordered" evidence="1">
    <location>
        <begin position="42"/>
        <end position="68"/>
    </location>
</feature>
<proteinExistence type="predicted"/>
<dbReference type="Proteomes" id="UP000557872">
    <property type="component" value="Unassembled WGS sequence"/>
</dbReference>
<keyword evidence="3" id="KW-1185">Reference proteome</keyword>
<dbReference type="EMBL" id="JACBAZ010000008">
    <property type="protein sequence ID" value="NWK57090.1"/>
    <property type="molecule type" value="Genomic_DNA"/>
</dbReference>
<evidence type="ECO:0000256" key="1">
    <source>
        <dbReference type="SAM" id="MobiDB-lite"/>
    </source>
</evidence>
<organism evidence="2 3">
    <name type="scientific">Oceaniferula marina</name>
    <dbReference type="NCBI Taxonomy" id="2748318"/>
    <lineage>
        <taxon>Bacteria</taxon>
        <taxon>Pseudomonadati</taxon>
        <taxon>Verrucomicrobiota</taxon>
        <taxon>Verrucomicrobiia</taxon>
        <taxon>Verrucomicrobiales</taxon>
        <taxon>Verrucomicrobiaceae</taxon>
        <taxon>Oceaniferula</taxon>
    </lineage>
</organism>